<evidence type="ECO:0000313" key="1">
    <source>
        <dbReference type="EMBL" id="TSJ41284.1"/>
    </source>
</evidence>
<comment type="caution">
    <text evidence="1">The sequence shown here is derived from an EMBL/GenBank/DDBJ whole genome shotgun (WGS) entry which is preliminary data.</text>
</comment>
<name>A0A556MMW5_9FLAO</name>
<organism evidence="1 2">
    <name type="scientific">Fluviicola chungangensis</name>
    <dbReference type="NCBI Taxonomy" id="2597671"/>
    <lineage>
        <taxon>Bacteria</taxon>
        <taxon>Pseudomonadati</taxon>
        <taxon>Bacteroidota</taxon>
        <taxon>Flavobacteriia</taxon>
        <taxon>Flavobacteriales</taxon>
        <taxon>Crocinitomicaceae</taxon>
        <taxon>Fluviicola</taxon>
    </lineage>
</organism>
<dbReference type="RefSeq" id="WP_144334095.1">
    <property type="nucleotide sequence ID" value="NZ_VLPL01000008.1"/>
</dbReference>
<evidence type="ECO:0000313" key="2">
    <source>
        <dbReference type="Proteomes" id="UP000316008"/>
    </source>
</evidence>
<keyword evidence="2" id="KW-1185">Reference proteome</keyword>
<proteinExistence type="predicted"/>
<reference evidence="1 2" key="1">
    <citation type="submission" date="2019-07" db="EMBL/GenBank/DDBJ databases">
        <authorList>
            <person name="Huq M.A."/>
        </authorList>
    </citation>
    <scope>NUCLEOTIDE SEQUENCE [LARGE SCALE GENOMIC DNA]</scope>
    <source>
        <strain evidence="1 2">MAH-3</strain>
    </source>
</reference>
<dbReference type="AlphaFoldDB" id="A0A556MMW5"/>
<sequence>MIFFRWVEYPQMHVCIHRTTDNGFFCSKYVGGKKVMGVTRQFKTKEELKDFLLGLPNPPIDFIREMIAGIE</sequence>
<gene>
    <name evidence="1" type="ORF">FO442_15345</name>
</gene>
<dbReference type="Proteomes" id="UP000316008">
    <property type="component" value="Unassembled WGS sequence"/>
</dbReference>
<accession>A0A556MMW5</accession>
<dbReference type="EMBL" id="VLPL01000008">
    <property type="protein sequence ID" value="TSJ41284.1"/>
    <property type="molecule type" value="Genomic_DNA"/>
</dbReference>
<protein>
    <submittedName>
        <fullName evidence="1">Uncharacterized protein</fullName>
    </submittedName>
</protein>